<dbReference type="GeneID" id="43644449"/>
<feature type="compositionally biased region" description="Basic and acidic residues" evidence="1">
    <location>
        <begin position="26"/>
        <end position="37"/>
    </location>
</feature>
<organism evidence="2 3">
    <name type="scientific">Aspergillus pseudotamarii</name>
    <dbReference type="NCBI Taxonomy" id="132259"/>
    <lineage>
        <taxon>Eukaryota</taxon>
        <taxon>Fungi</taxon>
        <taxon>Dikarya</taxon>
        <taxon>Ascomycota</taxon>
        <taxon>Pezizomycotina</taxon>
        <taxon>Eurotiomycetes</taxon>
        <taxon>Eurotiomycetidae</taxon>
        <taxon>Eurotiales</taxon>
        <taxon>Aspergillaceae</taxon>
        <taxon>Aspergillus</taxon>
        <taxon>Aspergillus subgen. Circumdati</taxon>
    </lineage>
</organism>
<evidence type="ECO:0000313" key="2">
    <source>
        <dbReference type="EMBL" id="KAE8136111.1"/>
    </source>
</evidence>
<dbReference type="AlphaFoldDB" id="A0A5N6SQU3"/>
<protein>
    <submittedName>
        <fullName evidence="2">Uncharacterized protein</fullName>
    </submittedName>
</protein>
<dbReference type="EMBL" id="ML743587">
    <property type="protein sequence ID" value="KAE8136111.1"/>
    <property type="molecule type" value="Genomic_DNA"/>
</dbReference>
<evidence type="ECO:0000256" key="1">
    <source>
        <dbReference type="SAM" id="MobiDB-lite"/>
    </source>
</evidence>
<dbReference type="RefSeq" id="XP_031912174.1">
    <property type="nucleotide sequence ID" value="XM_032060239.1"/>
</dbReference>
<dbReference type="Proteomes" id="UP000325672">
    <property type="component" value="Unassembled WGS sequence"/>
</dbReference>
<feature type="region of interest" description="Disordered" evidence="1">
    <location>
        <begin position="1"/>
        <end position="70"/>
    </location>
</feature>
<dbReference type="OrthoDB" id="5201563at2759"/>
<gene>
    <name evidence="2" type="ORF">BDV38DRAFT_284354</name>
</gene>
<keyword evidence="3" id="KW-1185">Reference proteome</keyword>
<evidence type="ECO:0000313" key="3">
    <source>
        <dbReference type="Proteomes" id="UP000325672"/>
    </source>
</evidence>
<proteinExistence type="predicted"/>
<accession>A0A5N6SQU3</accession>
<sequence length="128" mass="14520">MATITTSLSEAEPVLSIATRTPDTSRSTRAETEHRSEYLTANASVTGREPNTNPPHWPTDHRRVPPHRPPQIHPQWVDIGGPLPMRLFLWNMFSGCRLLQCAYAVPRLLGYHKYGPDAKFIYKVAGEW</sequence>
<name>A0A5N6SQU3_ASPPS</name>
<reference evidence="2 3" key="1">
    <citation type="submission" date="2019-04" db="EMBL/GenBank/DDBJ databases">
        <title>Friends and foes A comparative genomics study of 23 Aspergillus species from section Flavi.</title>
        <authorList>
            <consortium name="DOE Joint Genome Institute"/>
            <person name="Kjaerbolling I."/>
            <person name="Vesth T."/>
            <person name="Frisvad J.C."/>
            <person name="Nybo J.L."/>
            <person name="Theobald S."/>
            <person name="Kildgaard S."/>
            <person name="Isbrandt T."/>
            <person name="Kuo A."/>
            <person name="Sato A."/>
            <person name="Lyhne E.K."/>
            <person name="Kogle M.E."/>
            <person name="Wiebenga A."/>
            <person name="Kun R.S."/>
            <person name="Lubbers R.J."/>
            <person name="Makela M.R."/>
            <person name="Barry K."/>
            <person name="Chovatia M."/>
            <person name="Clum A."/>
            <person name="Daum C."/>
            <person name="Haridas S."/>
            <person name="He G."/>
            <person name="LaButti K."/>
            <person name="Lipzen A."/>
            <person name="Mondo S."/>
            <person name="Riley R."/>
            <person name="Salamov A."/>
            <person name="Simmons B.A."/>
            <person name="Magnuson J.K."/>
            <person name="Henrissat B."/>
            <person name="Mortensen U.H."/>
            <person name="Larsen T.O."/>
            <person name="Devries R.P."/>
            <person name="Grigoriev I.V."/>
            <person name="Machida M."/>
            <person name="Baker S.E."/>
            <person name="Andersen M.R."/>
        </authorList>
    </citation>
    <scope>NUCLEOTIDE SEQUENCE [LARGE SCALE GENOMIC DNA]</scope>
    <source>
        <strain evidence="2 3">CBS 117625</strain>
    </source>
</reference>
<feature type="compositionally biased region" description="Polar residues" evidence="1">
    <location>
        <begin position="39"/>
        <end position="51"/>
    </location>
</feature>